<evidence type="ECO:0000313" key="7">
    <source>
        <dbReference type="Proteomes" id="UP000186817"/>
    </source>
</evidence>
<feature type="domain" description="Glycosyl hydrolase family 13 catalytic" evidence="5">
    <location>
        <begin position="482"/>
        <end position="802"/>
    </location>
</feature>
<dbReference type="GO" id="GO:0030015">
    <property type="term" value="C:CCR4-NOT core complex"/>
    <property type="evidence" value="ECO:0007669"/>
    <property type="project" value="InterPro"/>
</dbReference>
<dbReference type="Gene3D" id="2.30.30.1020">
    <property type="entry name" value="CCR4-NOT complex subunit 2/3/5, C-terminal domain"/>
    <property type="match status" value="1"/>
</dbReference>
<dbReference type="SUPFAM" id="SSF54695">
    <property type="entry name" value="POZ domain"/>
    <property type="match status" value="1"/>
</dbReference>
<dbReference type="SUPFAM" id="SSF51445">
    <property type="entry name" value="(Trans)glycosidases"/>
    <property type="match status" value="1"/>
</dbReference>
<keyword evidence="7" id="KW-1185">Reference proteome</keyword>
<keyword evidence="6" id="KW-0378">Hydrolase</keyword>
<dbReference type="InterPro" id="IPR013783">
    <property type="entry name" value="Ig-like_fold"/>
</dbReference>
<proteinExistence type="inferred from homology"/>
<dbReference type="InterPro" id="IPR040168">
    <property type="entry name" value="Not2/3/5"/>
</dbReference>
<dbReference type="PANTHER" id="PTHR23326">
    <property type="entry name" value="CCR4 NOT-RELATED"/>
    <property type="match status" value="1"/>
</dbReference>
<keyword evidence="3" id="KW-0804">Transcription</keyword>
<feature type="region of interest" description="Disordered" evidence="4">
    <location>
        <begin position="258"/>
        <end position="308"/>
    </location>
</feature>
<dbReference type="InterPro" id="IPR017853">
    <property type="entry name" value="GH"/>
</dbReference>
<gene>
    <name evidence="6" type="primary">treZ</name>
    <name evidence="6" type="ORF">AK812_SmicGene36032</name>
</gene>
<dbReference type="AlphaFoldDB" id="A0A1Q9CK07"/>
<dbReference type="Gene3D" id="3.20.20.80">
    <property type="entry name" value="Glycosidases"/>
    <property type="match status" value="1"/>
</dbReference>
<reference evidence="6 7" key="1">
    <citation type="submission" date="2016-02" db="EMBL/GenBank/DDBJ databases">
        <title>Genome analysis of coral dinoflagellate symbionts highlights evolutionary adaptations to a symbiotic lifestyle.</title>
        <authorList>
            <person name="Aranda M."/>
            <person name="Li Y."/>
            <person name="Liew Y.J."/>
            <person name="Baumgarten S."/>
            <person name="Simakov O."/>
            <person name="Wilson M."/>
            <person name="Piel J."/>
            <person name="Ashoor H."/>
            <person name="Bougouffa S."/>
            <person name="Bajic V.B."/>
            <person name="Ryu T."/>
            <person name="Ravasi T."/>
            <person name="Bayer T."/>
            <person name="Micklem G."/>
            <person name="Kim H."/>
            <person name="Bhak J."/>
            <person name="Lajeunesse T.C."/>
            <person name="Voolstra C.R."/>
        </authorList>
    </citation>
    <scope>NUCLEOTIDE SEQUENCE [LARGE SCALE GENOMIC DNA]</scope>
    <source>
        <strain evidence="6 7">CCMP2467</strain>
    </source>
</reference>
<dbReference type="SMART" id="SM00642">
    <property type="entry name" value="Aamy"/>
    <property type="match status" value="1"/>
</dbReference>
<name>A0A1Q9CK07_SYMMI</name>
<comment type="similarity">
    <text evidence="1">Belongs to the CNOT2/3/5 family.</text>
</comment>
<dbReference type="Proteomes" id="UP000186817">
    <property type="component" value="Unassembled WGS sequence"/>
</dbReference>
<dbReference type="EMBL" id="LSRX01001130">
    <property type="protein sequence ID" value="OLP83246.1"/>
    <property type="molecule type" value="Genomic_DNA"/>
</dbReference>
<dbReference type="SUPFAM" id="SSF81296">
    <property type="entry name" value="E set domains"/>
    <property type="match status" value="1"/>
</dbReference>
<evidence type="ECO:0000256" key="2">
    <source>
        <dbReference type="ARBA" id="ARBA00023015"/>
    </source>
</evidence>
<keyword evidence="2" id="KW-0805">Transcription regulation</keyword>
<evidence type="ECO:0000259" key="5">
    <source>
        <dbReference type="SMART" id="SM00642"/>
    </source>
</evidence>
<dbReference type="GO" id="GO:0016787">
    <property type="term" value="F:hydrolase activity"/>
    <property type="evidence" value="ECO:0007669"/>
    <property type="project" value="UniProtKB-KW"/>
</dbReference>
<dbReference type="OrthoDB" id="411247at2759"/>
<dbReference type="InterPro" id="IPR014756">
    <property type="entry name" value="Ig_E-set"/>
</dbReference>
<dbReference type="Pfam" id="PF00128">
    <property type="entry name" value="Alpha-amylase"/>
    <property type="match status" value="1"/>
</dbReference>
<protein>
    <submittedName>
        <fullName evidence="6">Malto-oligosyltrehalose trehalohydrolase</fullName>
    </submittedName>
</protein>
<organism evidence="6 7">
    <name type="scientific">Symbiodinium microadriaticum</name>
    <name type="common">Dinoflagellate</name>
    <name type="synonym">Zooxanthella microadriatica</name>
    <dbReference type="NCBI Taxonomy" id="2951"/>
    <lineage>
        <taxon>Eukaryota</taxon>
        <taxon>Sar</taxon>
        <taxon>Alveolata</taxon>
        <taxon>Dinophyceae</taxon>
        <taxon>Suessiales</taxon>
        <taxon>Symbiodiniaceae</taxon>
        <taxon>Symbiodinium</taxon>
    </lineage>
</organism>
<dbReference type="InterPro" id="IPR006047">
    <property type="entry name" value="GH13_cat_dom"/>
</dbReference>
<evidence type="ECO:0000256" key="4">
    <source>
        <dbReference type="SAM" id="MobiDB-lite"/>
    </source>
</evidence>
<accession>A0A1Q9CK07</accession>
<evidence type="ECO:0000256" key="1">
    <source>
        <dbReference type="ARBA" id="ARBA00007682"/>
    </source>
</evidence>
<dbReference type="InterPro" id="IPR007282">
    <property type="entry name" value="NOT2/3/5_C"/>
</dbReference>
<evidence type="ECO:0000256" key="3">
    <source>
        <dbReference type="ARBA" id="ARBA00023163"/>
    </source>
</evidence>
<feature type="compositionally biased region" description="Low complexity" evidence="4">
    <location>
        <begin position="290"/>
        <end position="302"/>
    </location>
</feature>
<dbReference type="GO" id="GO:0006355">
    <property type="term" value="P:regulation of DNA-templated transcription"/>
    <property type="evidence" value="ECO:0007669"/>
    <property type="project" value="InterPro"/>
</dbReference>
<comment type="caution">
    <text evidence="6">The sequence shown here is derived from an EMBL/GenBank/DDBJ whole genome shotgun (WGS) entry which is preliminary data.</text>
</comment>
<dbReference type="Gene3D" id="3.30.710.10">
    <property type="entry name" value="Potassium Channel Kv1.1, Chain A"/>
    <property type="match status" value="1"/>
</dbReference>
<evidence type="ECO:0000313" key="6">
    <source>
        <dbReference type="EMBL" id="OLP83246.1"/>
    </source>
</evidence>
<dbReference type="Gene3D" id="2.60.40.10">
    <property type="entry name" value="Immunoglobulins"/>
    <property type="match status" value="1"/>
</dbReference>
<dbReference type="Pfam" id="PF04153">
    <property type="entry name" value="NOT2_3_5_C"/>
    <property type="match status" value="1"/>
</dbReference>
<dbReference type="GO" id="GO:0005975">
    <property type="term" value="P:carbohydrate metabolic process"/>
    <property type="evidence" value="ECO:0007669"/>
    <property type="project" value="InterPro"/>
</dbReference>
<dbReference type="InterPro" id="IPR011333">
    <property type="entry name" value="SKP1/BTB/POZ_sf"/>
</dbReference>
<dbReference type="InterPro" id="IPR038635">
    <property type="entry name" value="CCR4-NOT_su2/3/5_C_sf"/>
</dbReference>
<sequence length="812" mass="91153">MEIRGAYRNPKRPAVRVYHLDLWAGTIRVDCEATGEGHSGTNGIRRVIRDMTGADKEPSPDLDVLNDFYEFRPSNLVDDLRKLINNPAFADAVFPEHSTSIKAEMQLKRRAHLAARSEHFRALFYGGMRESSDAEEQIVLQDVAHPVFLLYIYTDQVLLALGKPSSAGQLPSMAGGSRVFEYWDPTATNVWLVCKHDEQCYPMQKGLEPGHWVLHSSDIPTGAPYAFVSEWVQELRHCGERSWFGSVHPEAQEVGLVPKDLPSPEMLTPQKLRRVKTPASSDSEKGGYSTGDEATTDEAATPPGEPTDAERLAASEFFVQATDNPYVTDGHGVRLRLLVAPRVAITGAQAAAADGSWGPLTLRKMPQASPPAVLQTAEDEEEAEDPLAPGQWIGDAINFCIHGDTEILLRVHRRDWRVDPNAFGLQREDGDGWYGTLDESSPKMEGTAFAPLGPAYWSIVTELPPTPEQFARCSDRELVLYELHLGSFTSEGTLVAAAAKLPHLRDLGITAISLMPVQQDVRRLTSGELDRWGYDVISFAAVDASYGGLQDLAHFVQQAHMLDLAVIVDFVFNHMMWGAQFLYGPHLFLPEETIWGPRPDFSKPEAPPRIPTPPPQTPPRFSAALSFEIADLIPTAPSLAVPTAPSASETPGTEGLSTELIDRHRLLECSRKHIIRSGDWLSPMQCMRYKPRRPCEHVDASGQPAYPLEAPWWCEDPRFFEVATAKAQIQMLFSIFYYQPNTYRQYLASEELKRNTWRYHCKYQAWFQRQDVPRIVTPRFERGSFYFFDFESLQVKTRDDFTFEYAWLEGTG</sequence>